<organism evidence="3 5">
    <name type="scientific">Ustilago bromivora</name>
    <dbReference type="NCBI Taxonomy" id="307758"/>
    <lineage>
        <taxon>Eukaryota</taxon>
        <taxon>Fungi</taxon>
        <taxon>Dikarya</taxon>
        <taxon>Basidiomycota</taxon>
        <taxon>Ustilaginomycotina</taxon>
        <taxon>Ustilaginomycetes</taxon>
        <taxon>Ustilaginales</taxon>
        <taxon>Ustilaginaceae</taxon>
        <taxon>Ustilago</taxon>
    </lineage>
</organism>
<feature type="compositionally biased region" description="Low complexity" evidence="2">
    <location>
        <begin position="256"/>
        <end position="306"/>
    </location>
</feature>
<proteinExistence type="predicted"/>
<protein>
    <recommendedName>
        <fullName evidence="7">Coilin</fullName>
    </recommendedName>
</protein>
<keyword evidence="6" id="KW-1185">Reference proteome</keyword>
<reference evidence="4" key="3">
    <citation type="submission" date="2018-08" db="EMBL/GenBank/DDBJ databases">
        <authorList>
            <person name="Guldener U."/>
        </authorList>
    </citation>
    <scope>NUCLEOTIDE SEQUENCE</scope>
    <source>
        <strain evidence="4">UB2</strain>
    </source>
</reference>
<dbReference type="OrthoDB" id="2555811at2759"/>
<feature type="region of interest" description="Disordered" evidence="2">
    <location>
        <begin position="206"/>
        <end position="345"/>
    </location>
</feature>
<dbReference type="EMBL" id="ULHB01000010">
    <property type="protein sequence ID" value="SYW75788.1"/>
    <property type="molecule type" value="Genomic_DNA"/>
</dbReference>
<feature type="region of interest" description="Disordered" evidence="2">
    <location>
        <begin position="98"/>
        <end position="132"/>
    </location>
</feature>
<evidence type="ECO:0000313" key="3">
    <source>
        <dbReference type="EMBL" id="SAM84779.1"/>
    </source>
</evidence>
<feature type="region of interest" description="Disordered" evidence="2">
    <location>
        <begin position="574"/>
        <end position="593"/>
    </location>
</feature>
<feature type="compositionally biased region" description="Basic and acidic residues" evidence="2">
    <location>
        <begin position="307"/>
        <end position="318"/>
    </location>
</feature>
<evidence type="ECO:0000256" key="2">
    <source>
        <dbReference type="SAM" id="MobiDB-lite"/>
    </source>
</evidence>
<accession>A0A1K0GA82</accession>
<evidence type="ECO:0000313" key="4">
    <source>
        <dbReference type="EMBL" id="SYW75788.1"/>
    </source>
</evidence>
<feature type="compositionally biased region" description="Polar residues" evidence="2">
    <location>
        <begin position="320"/>
        <end position="331"/>
    </location>
</feature>
<reference evidence="3" key="1">
    <citation type="submission" date="2016-04" db="EMBL/GenBank/DDBJ databases">
        <authorList>
            <person name="Evans L.H."/>
            <person name="Alamgir A."/>
            <person name="Owens N."/>
            <person name="Weber N.D."/>
            <person name="Virtaneva K."/>
            <person name="Barbian K."/>
            <person name="Babar A."/>
            <person name="Rosenke K."/>
        </authorList>
    </citation>
    <scope>NUCLEOTIDE SEQUENCE</scope>
    <source>
        <strain evidence="3">UB2112</strain>
    </source>
</reference>
<feature type="coiled-coil region" evidence="1">
    <location>
        <begin position="345"/>
        <end position="376"/>
    </location>
</feature>
<feature type="region of interest" description="Disordered" evidence="2">
    <location>
        <begin position="427"/>
        <end position="459"/>
    </location>
</feature>
<keyword evidence="1" id="KW-0175">Coiled coil</keyword>
<feature type="compositionally biased region" description="Acidic residues" evidence="2">
    <location>
        <begin position="105"/>
        <end position="132"/>
    </location>
</feature>
<name>A0A1K0GA82_9BASI</name>
<evidence type="ECO:0008006" key="7">
    <source>
        <dbReference type="Google" id="ProtNLM"/>
    </source>
</evidence>
<evidence type="ECO:0000313" key="5">
    <source>
        <dbReference type="Proteomes" id="UP000179920"/>
    </source>
</evidence>
<evidence type="ECO:0000256" key="1">
    <source>
        <dbReference type="SAM" id="Coils"/>
    </source>
</evidence>
<gene>
    <name evidence="4" type="ORF">UBRO2_00943</name>
    <name evidence="3" type="ORF">UBRO_06008</name>
</gene>
<dbReference type="AlphaFoldDB" id="A0A1K0GA82"/>
<dbReference type="Proteomes" id="UP000658997">
    <property type="component" value="Unassembled WGS sequence"/>
</dbReference>
<dbReference type="Proteomes" id="UP000179920">
    <property type="component" value="Chromosome XV"/>
</dbReference>
<dbReference type="EMBL" id="LT558131">
    <property type="protein sequence ID" value="SAM84779.1"/>
    <property type="molecule type" value="Genomic_DNA"/>
</dbReference>
<sequence>MSDPSLSRKIRLRIVTRYPLPELHFLAPFNYDHGSHAFEKLQRSVYSHLKSRGGEGGGMERWGNERLVFMMDSFEVPFDDPEVLRDGDLVDVHLNPQSIRRDCEGGDDADQGGEAEEEEEEEEDAEGEGLDAEEREAVLEAKRIAAILRVGMQSIAEEDEEVVTKARLGQVDDLPRMPNSSCLGPSKLAKSASKVLPSFPTMSTIPIPPPSGVGGGGGGAAAAALAAFETRRKQMQLQPPIRNAVPGSSRKRARSDPSSSCSCSCSSSSSSNSSSASSSDSDSCSSSTSSSSSDTGSDSIHSSDSAPSEHHTVTDRNRFHANTHSSEQEQNLVPPGLGTNRTKRRNAIRREKARLERQAENLHNFLEARERAAQRELICVQDREPMGKIQGSSSCLLASAGWGWGSGSGLRLPPGGASLDLTTVETEKGMKRKRDQTPSPLLRRAQPTLETAEQGKSPYAGKVPENLVVGHVDCQGYYDQEVERLQAEAMYRDKGEGGRKRVEGKGKRGAMQVEDTNAKLAFLLDYGLPDEEQHGPRKKARLEQRQEAITLKTDTPCVVATSEVEAEACSINDCSSSDEATHSVRNSGLSSNEAHTDCDVVWERIKSKYTPSQLASLVPASAIESHRDGNPP</sequence>
<reference evidence="5" key="2">
    <citation type="submission" date="2016-04" db="EMBL/GenBank/DDBJ databases">
        <authorList>
            <person name="Guldener U."/>
            <person name="Guldener U."/>
        </authorList>
    </citation>
    <scope>NUCLEOTIDE SEQUENCE [LARGE SCALE GENOMIC DNA]</scope>
    <source>
        <strain evidence="5">UB2112</strain>
    </source>
</reference>
<evidence type="ECO:0000313" key="6">
    <source>
        <dbReference type="Proteomes" id="UP000658997"/>
    </source>
</evidence>